<dbReference type="Gene3D" id="1.10.10.10">
    <property type="entry name" value="Winged helix-like DNA-binding domain superfamily/Winged helix DNA-binding domain"/>
    <property type="match status" value="1"/>
</dbReference>
<dbReference type="InterPro" id="IPR000600">
    <property type="entry name" value="ROK"/>
</dbReference>
<dbReference type="EMBL" id="LQQO01000034">
    <property type="protein sequence ID" value="KZE11423.1"/>
    <property type="molecule type" value="Genomic_DNA"/>
</dbReference>
<reference evidence="3" key="1">
    <citation type="submission" date="2016-01" db="EMBL/GenBank/DDBJ databases">
        <title>Draft genome of Chromobacterium sp. F49.</title>
        <authorList>
            <person name="Hong K.W."/>
        </authorList>
    </citation>
    <scope>NUCLEOTIDE SEQUENCE [LARGE SCALE GENOMIC DNA]</scope>
    <source>
        <strain evidence="3">CN3</strain>
    </source>
</reference>
<accession>A0ABR5Y9K8</accession>
<dbReference type="Gene3D" id="3.30.420.40">
    <property type="match status" value="2"/>
</dbReference>
<dbReference type="InterPro" id="IPR043129">
    <property type="entry name" value="ATPase_NBD"/>
</dbReference>
<comment type="similarity">
    <text evidence="1">Belongs to the ROK (NagC/XylR) family.</text>
</comment>
<dbReference type="InterPro" id="IPR036390">
    <property type="entry name" value="WH_DNA-bd_sf"/>
</dbReference>
<evidence type="ECO:0000313" key="3">
    <source>
        <dbReference type="Proteomes" id="UP000076609"/>
    </source>
</evidence>
<gene>
    <name evidence="2" type="ORF">AVT10_03985</name>
</gene>
<dbReference type="RefSeq" id="WP_066691796.1">
    <property type="nucleotide sequence ID" value="NZ_CP117025.1"/>
</dbReference>
<dbReference type="PANTHER" id="PTHR18964:SF149">
    <property type="entry name" value="BIFUNCTIONAL UDP-N-ACETYLGLUCOSAMINE 2-EPIMERASE_N-ACETYLMANNOSAMINE KINASE"/>
    <property type="match status" value="1"/>
</dbReference>
<dbReference type="SUPFAM" id="SSF46785">
    <property type="entry name" value="Winged helix' DNA-binding domain"/>
    <property type="match status" value="1"/>
</dbReference>
<dbReference type="Pfam" id="PF00480">
    <property type="entry name" value="ROK"/>
    <property type="match status" value="1"/>
</dbReference>
<dbReference type="PANTHER" id="PTHR18964">
    <property type="entry name" value="ROK (REPRESSOR, ORF, KINASE) FAMILY"/>
    <property type="match status" value="1"/>
</dbReference>
<dbReference type="InterPro" id="IPR036388">
    <property type="entry name" value="WH-like_DNA-bd_sf"/>
</dbReference>
<evidence type="ECO:0000313" key="2">
    <source>
        <dbReference type="EMBL" id="KZE11423.1"/>
    </source>
</evidence>
<comment type="caution">
    <text evidence="2">The sequence shown here is derived from an EMBL/GenBank/DDBJ whole genome shotgun (WGS) entry which is preliminary data.</text>
</comment>
<organism evidence="2 3">
    <name type="scientific">Sphingomonas hankookensis</name>
    <dbReference type="NCBI Taxonomy" id="563996"/>
    <lineage>
        <taxon>Bacteria</taxon>
        <taxon>Pseudomonadati</taxon>
        <taxon>Pseudomonadota</taxon>
        <taxon>Alphaproteobacteria</taxon>
        <taxon>Sphingomonadales</taxon>
        <taxon>Sphingomonadaceae</taxon>
        <taxon>Sphingomonas</taxon>
    </lineage>
</organism>
<dbReference type="SUPFAM" id="SSF53067">
    <property type="entry name" value="Actin-like ATPase domain"/>
    <property type="match status" value="1"/>
</dbReference>
<sequence length="398" mass="41809">MTIERAPIRLSGTNLERAADHNQRVTLHAIRVSGSLTRIDLANITGLTPPAIANITRRLLSEGLVLEAGQRRGGRGQPPTKLVVNPAACFAIGINIDRDHVTIVLVDFAGQTLARASQEVEFPMPDDVAAFYQSAIDPLIAEAGVDRQRIVGIGVARPDDLGTVDLPGRPDNYTVWEGVDMAELFAAPLDLPVFVENDAAAAAMGELQLGHGQHQASFFYVLISSALGGGLVLDGSYYRGAQGRSGELGFLLGSDGKGGQAQIQHTVSLSGLSHPLRDAGFTLADMLGGRSDDPALLAVVDSWIDASVERLVEPLVAINCLINPAAVFVGGRLPGGHVDTLAERLNARMATVGNVPALAPVRRAMLAEDAPAVGAAILPFSHFLLPSATALWKAEEAG</sequence>
<dbReference type="Proteomes" id="UP000076609">
    <property type="component" value="Unassembled WGS sequence"/>
</dbReference>
<proteinExistence type="inferred from homology"/>
<protein>
    <submittedName>
        <fullName evidence="2">ROK family transcriptional regulator</fullName>
    </submittedName>
</protein>
<keyword evidence="3" id="KW-1185">Reference proteome</keyword>
<evidence type="ECO:0000256" key="1">
    <source>
        <dbReference type="ARBA" id="ARBA00006479"/>
    </source>
</evidence>
<name>A0ABR5Y9K8_9SPHN</name>